<dbReference type="GO" id="GO:0004553">
    <property type="term" value="F:hydrolase activity, hydrolyzing O-glycosyl compounds"/>
    <property type="evidence" value="ECO:0007669"/>
    <property type="project" value="InterPro"/>
</dbReference>
<protein>
    <submittedName>
        <fullName evidence="8">Glycoside hydrolase, superfamily</fullName>
    </submittedName>
</protein>
<sequence length="791" mass="87852">MISTTRIERLNSVSLTSRARARRRTTTRAERGKSRERLGVPRHSNEGAQDAEREDEKHGDGVGARRTRVIPKARRARASALTGVSGLERVAVGEWFGGSDSKTKTRTTTLRCGEARLVVTRGGSVTLKRGSEIVCEAKCALPALALTEDGVVTRDENGGATITWGQWASLVIRPSTSATEETSWCVGLRDGFVLDFSVADAGFLHYTAEIQLDLDRVGEVYGGSHLMAQHWPLNEGCMEIGPHYPFDNGPNGLNTLVSSHWVTSKGVAVVADPDTPYFHVGLNAPYATWFDGFMSKRKFGVGIQNATRTILPIRKGRREGDGLLRLQARNSFHKGYGPFSMNHPMIDWVSPKHVGETRRHMRVALCANANVKDATMNVLGTLQKPKASPPSEVLRAPIWTTWAKMKTNVSQEKVLNFAQEILDNGMRGSVIEIDDKWQCAYGDLEFDESKFPKPGKMVEQLHAMGFKVTVWVMPFIAEDTNAYREGNAKGYFVKSSIRNGFFNWWQSPPVVALDVTNPEAVDWFVGRLKRLQEKHGIDGFKFDAGEPCFLPRRFVTHTPLSHPSEYTRAWVNNVAARFDLAEVRSGHNTTGNASLVRMGDRFSDWGIENGLGSIIPALLTSGVLGYPFCLPDIIGGNAYFGKNPDEELLVRWTQANALMPAMQFSLTPWSSGAGTTELVARALEKRDQFVDALVHHSERAVETLEPICRPLWWLDPEDSETFRIGDQFAIGDDVIVAPVVCRGANERAIYLTEGRWRELANGKVHEGKQWMRNFEAPIGALPIFVRCDVEA</sequence>
<dbReference type="InterPro" id="IPR013780">
    <property type="entry name" value="Glyco_hydro_b"/>
</dbReference>
<dbReference type="GO" id="GO:0005975">
    <property type="term" value="P:carbohydrate metabolic process"/>
    <property type="evidence" value="ECO:0007669"/>
    <property type="project" value="InterPro"/>
</dbReference>
<name>A0A090M068_OSTTA</name>
<evidence type="ECO:0000256" key="3">
    <source>
        <dbReference type="ARBA" id="ARBA00023295"/>
    </source>
</evidence>
<comment type="caution">
    <text evidence="8">The sequence shown here is derived from an EMBL/GenBank/DDBJ whole genome shotgun (WGS) entry which is preliminary data.</text>
</comment>
<dbReference type="RefSeq" id="XP_003078775.2">
    <property type="nucleotide sequence ID" value="XM_003078727.2"/>
</dbReference>
<evidence type="ECO:0000259" key="7">
    <source>
        <dbReference type="Pfam" id="PF21365"/>
    </source>
</evidence>
<dbReference type="InterPro" id="IPR050985">
    <property type="entry name" value="Alpha-glycosidase_related"/>
</dbReference>
<feature type="domain" description="Glycoside hydrolase family 31 TIM barrel" evidence="6">
    <location>
        <begin position="406"/>
        <end position="692"/>
    </location>
</feature>
<accession>A0A090M068</accession>
<dbReference type="GeneID" id="9834346"/>
<keyword evidence="2 4" id="KW-0378">Hydrolase</keyword>
<evidence type="ECO:0000256" key="1">
    <source>
        <dbReference type="ARBA" id="ARBA00007806"/>
    </source>
</evidence>
<dbReference type="Gene3D" id="2.60.40.1180">
    <property type="entry name" value="Golgi alpha-mannosidase II"/>
    <property type="match status" value="1"/>
</dbReference>
<evidence type="ECO:0000313" key="9">
    <source>
        <dbReference type="Proteomes" id="UP000009170"/>
    </source>
</evidence>
<feature type="compositionally biased region" description="Basic and acidic residues" evidence="5">
    <location>
        <begin position="27"/>
        <end position="60"/>
    </location>
</feature>
<feature type="domain" description="Glycosyl hydrolase family 31 C-terminal" evidence="7">
    <location>
        <begin position="705"/>
        <end position="787"/>
    </location>
</feature>
<dbReference type="InParanoid" id="A0A090M068"/>
<dbReference type="EMBL" id="CAID01000004">
    <property type="protein sequence ID" value="CEF97571.1"/>
    <property type="molecule type" value="Genomic_DNA"/>
</dbReference>
<dbReference type="InterPro" id="IPR017853">
    <property type="entry name" value="GH"/>
</dbReference>
<dbReference type="OrthoDB" id="10070917at2759"/>
<dbReference type="Gene3D" id="3.20.20.80">
    <property type="entry name" value="Glycosidases"/>
    <property type="match status" value="1"/>
</dbReference>
<dbReference type="Proteomes" id="UP000009170">
    <property type="component" value="Unassembled WGS sequence"/>
</dbReference>
<evidence type="ECO:0000256" key="5">
    <source>
        <dbReference type="SAM" id="MobiDB-lite"/>
    </source>
</evidence>
<dbReference type="CDD" id="cd06592">
    <property type="entry name" value="GH31_NET37"/>
    <property type="match status" value="1"/>
</dbReference>
<keyword evidence="9" id="KW-1185">Reference proteome</keyword>
<keyword evidence="3 4" id="KW-0326">Glycosidase</keyword>
<dbReference type="Pfam" id="PF21365">
    <property type="entry name" value="Glyco_hydro_31_3rd"/>
    <property type="match status" value="1"/>
</dbReference>
<evidence type="ECO:0000256" key="2">
    <source>
        <dbReference type="ARBA" id="ARBA00022801"/>
    </source>
</evidence>
<evidence type="ECO:0000256" key="4">
    <source>
        <dbReference type="RuleBase" id="RU361185"/>
    </source>
</evidence>
<dbReference type="SUPFAM" id="SSF51445">
    <property type="entry name" value="(Trans)glycosidases"/>
    <property type="match status" value="1"/>
</dbReference>
<feature type="compositionally biased region" description="Polar residues" evidence="5">
    <location>
        <begin position="1"/>
        <end position="17"/>
    </location>
</feature>
<dbReference type="SUPFAM" id="SSF51011">
    <property type="entry name" value="Glycosyl hydrolase domain"/>
    <property type="match status" value="1"/>
</dbReference>
<dbReference type="InterPro" id="IPR048395">
    <property type="entry name" value="Glyco_hydro_31_C"/>
</dbReference>
<dbReference type="InterPro" id="IPR000322">
    <property type="entry name" value="Glyco_hydro_31_TIM"/>
</dbReference>
<organism evidence="8 9">
    <name type="scientific">Ostreococcus tauri</name>
    <name type="common">Marine green alga</name>
    <dbReference type="NCBI Taxonomy" id="70448"/>
    <lineage>
        <taxon>Eukaryota</taxon>
        <taxon>Viridiplantae</taxon>
        <taxon>Chlorophyta</taxon>
        <taxon>Mamiellophyceae</taxon>
        <taxon>Mamiellales</taxon>
        <taxon>Bathycoccaceae</taxon>
        <taxon>Ostreococcus</taxon>
    </lineage>
</organism>
<reference evidence="8 9" key="2">
    <citation type="journal article" date="2014" name="BMC Genomics">
        <title>An improved genome of the model marine alga Ostreococcus tauri unfolds by assessing Illumina de novo assemblies.</title>
        <authorList>
            <person name="Blanc-Mathieu R."/>
            <person name="Verhelst B."/>
            <person name="Derelle E."/>
            <person name="Rombauts S."/>
            <person name="Bouget F.Y."/>
            <person name="Carre I."/>
            <person name="Chateau A."/>
            <person name="Eyre-Walker A."/>
            <person name="Grimsley N."/>
            <person name="Moreau H."/>
            <person name="Piegu B."/>
            <person name="Rivals E."/>
            <person name="Schackwitz W."/>
            <person name="Van de Peer Y."/>
            <person name="Piganeau G."/>
        </authorList>
    </citation>
    <scope>NUCLEOTIDE SEQUENCE [LARGE SCALE GENOMIC DNA]</scope>
    <source>
        <strain evidence="9">OTTH 0595 / CCAP 157/2 / RCC745</strain>
    </source>
</reference>
<proteinExistence type="inferred from homology"/>
<dbReference type="AlphaFoldDB" id="A0A090M068"/>
<reference evidence="9" key="1">
    <citation type="journal article" date="2006" name="Proc. Natl. Acad. Sci. U.S.A.">
        <title>Genome analysis of the smallest free-living eukaryote Ostreococcus tauri unveils many unique features.</title>
        <authorList>
            <person name="Derelle E."/>
            <person name="Ferraz C."/>
            <person name="Rombauts S."/>
            <person name="Rouze P."/>
            <person name="Worden A.Z."/>
            <person name="Robbens S."/>
            <person name="Partensky F."/>
            <person name="Degroeve S."/>
            <person name="Echeynie S."/>
            <person name="Cooke R."/>
            <person name="Saeys Y."/>
            <person name="Wuyts J."/>
            <person name="Jabbari K."/>
            <person name="Bowler C."/>
            <person name="Panaud O."/>
            <person name="Piegu B."/>
            <person name="Ball S.G."/>
            <person name="Ral J.-P."/>
            <person name="Bouget F.-Y."/>
            <person name="Piganeau G."/>
            <person name="De Baets B."/>
            <person name="Picard A."/>
            <person name="Delseny M."/>
            <person name="Demaille J."/>
            <person name="Van de Peer Y."/>
            <person name="Moreau H."/>
        </authorList>
    </citation>
    <scope>NUCLEOTIDE SEQUENCE [LARGE SCALE GENOMIC DNA]</scope>
    <source>
        <strain evidence="9">OTTH 0595 / CCAP 157/2 / RCC745</strain>
    </source>
</reference>
<evidence type="ECO:0000313" key="8">
    <source>
        <dbReference type="EMBL" id="CEF97571.1"/>
    </source>
</evidence>
<dbReference type="PANTHER" id="PTHR43053">
    <property type="entry name" value="GLYCOSIDASE FAMILY 31"/>
    <property type="match status" value="1"/>
</dbReference>
<evidence type="ECO:0000259" key="6">
    <source>
        <dbReference type="Pfam" id="PF01055"/>
    </source>
</evidence>
<dbReference type="KEGG" id="ota:OT_ostta04g02390"/>
<dbReference type="STRING" id="70448.A0A090M068"/>
<comment type="similarity">
    <text evidence="1 4">Belongs to the glycosyl hydrolase 31 family.</text>
</comment>
<dbReference type="Pfam" id="PF01055">
    <property type="entry name" value="Glyco_hydro_31_2nd"/>
    <property type="match status" value="1"/>
</dbReference>
<feature type="region of interest" description="Disordered" evidence="5">
    <location>
        <begin position="1"/>
        <end position="68"/>
    </location>
</feature>
<gene>
    <name evidence="8" type="ORF">OT_ostta04g02390</name>
</gene>
<dbReference type="PANTHER" id="PTHR43053:SF4">
    <property type="entry name" value="MYOGENESIS-REGULATING GLYCOSIDASE"/>
    <property type="match status" value="1"/>
</dbReference>